<keyword evidence="1 7" id="KW-0547">Nucleotide-binding</keyword>
<keyword evidence="13" id="KW-1185">Reference proteome</keyword>
<feature type="short sequence motif" description="Q motif" evidence="6">
    <location>
        <begin position="7"/>
        <end position="35"/>
    </location>
</feature>
<feature type="compositionally biased region" description="Acidic residues" evidence="8">
    <location>
        <begin position="573"/>
        <end position="587"/>
    </location>
</feature>
<dbReference type="EC" id="3.6.4.13" evidence="7"/>
<feature type="domain" description="Helicase C-terminal" evidence="10">
    <location>
        <begin position="289"/>
        <end position="443"/>
    </location>
</feature>
<dbReference type="Proteomes" id="UP001642409">
    <property type="component" value="Unassembled WGS sequence"/>
</dbReference>
<comment type="catalytic activity">
    <reaction evidence="7">
        <text>ATP + H2O = ADP + phosphate + H(+)</text>
        <dbReference type="Rhea" id="RHEA:13065"/>
        <dbReference type="ChEBI" id="CHEBI:15377"/>
        <dbReference type="ChEBI" id="CHEBI:15378"/>
        <dbReference type="ChEBI" id="CHEBI:30616"/>
        <dbReference type="ChEBI" id="CHEBI:43474"/>
        <dbReference type="ChEBI" id="CHEBI:456216"/>
        <dbReference type="EC" id="3.6.4.13"/>
    </reaction>
</comment>
<comment type="similarity">
    <text evidence="7">Belongs to the DEAD box helicase family.</text>
</comment>
<accession>A0ABP1HDN2</accession>
<evidence type="ECO:0000259" key="10">
    <source>
        <dbReference type="PROSITE" id="PS51194"/>
    </source>
</evidence>
<evidence type="ECO:0000259" key="9">
    <source>
        <dbReference type="PROSITE" id="PS51192"/>
    </source>
</evidence>
<evidence type="ECO:0000256" key="2">
    <source>
        <dbReference type="ARBA" id="ARBA00022801"/>
    </source>
</evidence>
<feature type="compositionally biased region" description="Acidic residues" evidence="8">
    <location>
        <begin position="498"/>
        <end position="507"/>
    </location>
</feature>
<feature type="compositionally biased region" description="Acidic residues" evidence="8">
    <location>
        <begin position="594"/>
        <end position="631"/>
    </location>
</feature>
<name>A0ABP1HDN2_9EUKA</name>
<dbReference type="CDD" id="cd18787">
    <property type="entry name" value="SF2_C_DEAD"/>
    <property type="match status" value="1"/>
</dbReference>
<feature type="region of interest" description="Disordered" evidence="8">
    <location>
        <begin position="496"/>
        <end position="527"/>
    </location>
</feature>
<sequence length="637" mass="73008">MNNNPPRYFQELLLNPTIQRNLDSLKFSKLTAIQSYVIPELMARNNVFGLARVGSGKTLSFLIPIIQHLSEQKWNMKDGLGALIITPTRELGMQIFQVLNQVAKNLRLSCGMICGGHKVEQERKSLDQMNILIATPGRLNQHLLEFRGTLGDNLQWLIFDEVDMILEQGFLKQVKEIIDYFPQAHMRGDQLSRVSAFFSATESPKVQQLLKYCFSQNLTLVPREINETFINQKINTTQKVELLTQKGKQQYVPPHNPNPLLNIIKICTSSSLQQTNLTSIVTQIHPADKVDTLFSFMRSFPQTKAVVFFSTCNQTSFVFDAFRKLNVGAHLIKLTSKMSQAQRSEAFFEFKNTKNGYLLTTDVAARGMDIRDISFVLQFDCPNDVRDFIHRAGRCTRMLNKGTNILFLASNENFKENLVKNVIKFEEKFVKLKNAVSVRQALSLLLASDPTLKQSAERAVKSYYKSLICAKKLEGYDFTQIARSYGLEVDVLQNEESSASEEQEEDVLTVKTQGRIEQEEKKTEAQPKLNAEQLTKMHEQRINKIQMKVGKDDLQDRKEHNKIIRNIKHGVSDDEEQSEEQNEEELSVEAQLEGGEEFLEYGEENGEEYGEEFGEDFEEWGEEEEVEDLEWQEPGKV</sequence>
<comment type="function">
    <text evidence="7">RNA helicase.</text>
</comment>
<dbReference type="InterPro" id="IPR027417">
    <property type="entry name" value="P-loop_NTPase"/>
</dbReference>
<dbReference type="InterPro" id="IPR001650">
    <property type="entry name" value="Helicase_C-like"/>
</dbReference>
<dbReference type="InterPro" id="IPR014014">
    <property type="entry name" value="RNA_helicase_DEAD_Q_motif"/>
</dbReference>
<dbReference type="Pfam" id="PF00271">
    <property type="entry name" value="Helicase_C"/>
    <property type="match status" value="1"/>
</dbReference>
<dbReference type="SMART" id="SM00490">
    <property type="entry name" value="HELICc"/>
    <property type="match status" value="1"/>
</dbReference>
<dbReference type="InterPro" id="IPR014001">
    <property type="entry name" value="Helicase_ATP-bd"/>
</dbReference>
<feature type="compositionally biased region" description="Basic and acidic residues" evidence="8">
    <location>
        <begin position="514"/>
        <end position="525"/>
    </location>
</feature>
<dbReference type="EMBL" id="CAXDID020000028">
    <property type="protein sequence ID" value="CAL5991991.1"/>
    <property type="molecule type" value="Genomic_DNA"/>
</dbReference>
<keyword evidence="4 7" id="KW-0067">ATP-binding</keyword>
<keyword evidence="5 7" id="KW-0694">RNA-binding</keyword>
<evidence type="ECO:0000256" key="4">
    <source>
        <dbReference type="ARBA" id="ARBA00022840"/>
    </source>
</evidence>
<dbReference type="Pfam" id="PF00270">
    <property type="entry name" value="DEAD"/>
    <property type="match status" value="1"/>
</dbReference>
<keyword evidence="2 7" id="KW-0378">Hydrolase</keyword>
<reference evidence="12 13" key="1">
    <citation type="submission" date="2024-07" db="EMBL/GenBank/DDBJ databases">
        <authorList>
            <person name="Akdeniz Z."/>
        </authorList>
    </citation>
    <scope>NUCLEOTIDE SEQUENCE [LARGE SCALE GENOMIC DNA]</scope>
</reference>
<evidence type="ECO:0000256" key="8">
    <source>
        <dbReference type="SAM" id="MobiDB-lite"/>
    </source>
</evidence>
<comment type="caution">
    <text evidence="12">The sequence shown here is derived from an EMBL/GenBank/DDBJ whole genome shotgun (WGS) entry which is preliminary data.</text>
</comment>
<dbReference type="SMART" id="SM00487">
    <property type="entry name" value="DEXDc"/>
    <property type="match status" value="1"/>
</dbReference>
<evidence type="ECO:0000256" key="7">
    <source>
        <dbReference type="RuleBase" id="RU365068"/>
    </source>
</evidence>
<dbReference type="GO" id="GO:0004386">
    <property type="term" value="F:helicase activity"/>
    <property type="evidence" value="ECO:0007669"/>
    <property type="project" value="UniProtKB-KW"/>
</dbReference>
<comment type="domain">
    <text evidence="7">The Q motif is unique to and characteristic of the DEAD box family of RNA helicases and controls ATP binding and hydrolysis.</text>
</comment>
<evidence type="ECO:0000256" key="6">
    <source>
        <dbReference type="PROSITE-ProRule" id="PRU00552"/>
    </source>
</evidence>
<evidence type="ECO:0000313" key="13">
    <source>
        <dbReference type="Proteomes" id="UP001642409"/>
    </source>
</evidence>
<feature type="region of interest" description="Disordered" evidence="8">
    <location>
        <begin position="566"/>
        <end position="637"/>
    </location>
</feature>
<evidence type="ECO:0000259" key="11">
    <source>
        <dbReference type="PROSITE" id="PS51195"/>
    </source>
</evidence>
<gene>
    <name evidence="12" type="ORF">HINF_LOCUS12362</name>
</gene>
<dbReference type="PROSITE" id="PS51194">
    <property type="entry name" value="HELICASE_CTER"/>
    <property type="match status" value="1"/>
</dbReference>
<dbReference type="InterPro" id="IPR011545">
    <property type="entry name" value="DEAD/DEAH_box_helicase_dom"/>
</dbReference>
<feature type="domain" description="DEAD-box RNA helicase Q" evidence="11">
    <location>
        <begin position="7"/>
        <end position="35"/>
    </location>
</feature>
<proteinExistence type="inferred from homology"/>
<dbReference type="Gene3D" id="3.40.50.300">
    <property type="entry name" value="P-loop containing nucleotide triphosphate hydrolases"/>
    <property type="match status" value="2"/>
</dbReference>
<feature type="domain" description="Helicase ATP-binding" evidence="9">
    <location>
        <begin position="38"/>
        <end position="220"/>
    </location>
</feature>
<evidence type="ECO:0000256" key="1">
    <source>
        <dbReference type="ARBA" id="ARBA00022741"/>
    </source>
</evidence>
<dbReference type="SUPFAM" id="SSF52540">
    <property type="entry name" value="P-loop containing nucleoside triphosphate hydrolases"/>
    <property type="match status" value="1"/>
</dbReference>
<organism evidence="12 13">
    <name type="scientific">Hexamita inflata</name>
    <dbReference type="NCBI Taxonomy" id="28002"/>
    <lineage>
        <taxon>Eukaryota</taxon>
        <taxon>Metamonada</taxon>
        <taxon>Diplomonadida</taxon>
        <taxon>Hexamitidae</taxon>
        <taxon>Hexamitinae</taxon>
        <taxon>Hexamita</taxon>
    </lineage>
</organism>
<dbReference type="PANTHER" id="PTHR24031">
    <property type="entry name" value="RNA HELICASE"/>
    <property type="match status" value="1"/>
</dbReference>
<evidence type="ECO:0000256" key="3">
    <source>
        <dbReference type="ARBA" id="ARBA00022806"/>
    </source>
</evidence>
<dbReference type="PROSITE" id="PS51192">
    <property type="entry name" value="HELICASE_ATP_BIND_1"/>
    <property type="match status" value="1"/>
</dbReference>
<dbReference type="PROSITE" id="PS51195">
    <property type="entry name" value="Q_MOTIF"/>
    <property type="match status" value="1"/>
</dbReference>
<evidence type="ECO:0000256" key="5">
    <source>
        <dbReference type="ARBA" id="ARBA00022884"/>
    </source>
</evidence>
<keyword evidence="3 7" id="KW-0347">Helicase</keyword>
<protein>
    <recommendedName>
        <fullName evidence="7">ATP-dependent RNA helicase</fullName>
        <ecNumber evidence="7">3.6.4.13</ecNumber>
    </recommendedName>
</protein>
<evidence type="ECO:0000313" key="12">
    <source>
        <dbReference type="EMBL" id="CAL5991991.1"/>
    </source>
</evidence>